<name>A0ABR4PZ11_9CEST</name>
<dbReference type="EMBL" id="JAKROA010000065">
    <property type="protein sequence ID" value="KAL5102581.1"/>
    <property type="molecule type" value="Genomic_DNA"/>
</dbReference>
<evidence type="ECO:0000313" key="2">
    <source>
        <dbReference type="EMBL" id="KAL5102581.1"/>
    </source>
</evidence>
<keyword evidence="3" id="KW-1185">Reference proteome</keyword>
<reference evidence="2 3" key="1">
    <citation type="journal article" date="2022" name="Front. Cell. Infect. Microbiol.">
        <title>The Genomes of Two Strains of Taenia crassiceps the Animal Model for the Study of Human Cysticercosis.</title>
        <authorList>
            <person name="Bobes R.J."/>
            <person name="Estrada K."/>
            <person name="Rios-Valencia D.G."/>
            <person name="Calderon-Gallegos A."/>
            <person name="de la Torre P."/>
            <person name="Carrero J.C."/>
            <person name="Sanchez-Flores A."/>
            <person name="Laclette J.P."/>
        </authorList>
    </citation>
    <scope>NUCLEOTIDE SEQUENCE [LARGE SCALE GENOMIC DNA]</scope>
    <source>
        <tissue evidence="2">Peritoneal cavity of infected mice</tissue>
    </source>
</reference>
<dbReference type="Proteomes" id="UP001651158">
    <property type="component" value="Unassembled WGS sequence"/>
</dbReference>
<evidence type="ECO:0000313" key="3">
    <source>
        <dbReference type="Proteomes" id="UP001651158"/>
    </source>
</evidence>
<comment type="caution">
    <text evidence="2">The sequence shown here is derived from an EMBL/GenBank/DDBJ whole genome shotgun (WGS) entry which is preliminary data.</text>
</comment>
<protein>
    <submittedName>
        <fullName evidence="2">Uncharacterized protein</fullName>
    </submittedName>
</protein>
<proteinExistence type="predicted"/>
<evidence type="ECO:0000256" key="1">
    <source>
        <dbReference type="SAM" id="MobiDB-lite"/>
    </source>
</evidence>
<accession>A0ABR4PZ11</accession>
<feature type="region of interest" description="Disordered" evidence="1">
    <location>
        <begin position="14"/>
        <end position="38"/>
    </location>
</feature>
<organism evidence="2 3">
    <name type="scientific">Taenia crassiceps</name>
    <dbReference type="NCBI Taxonomy" id="6207"/>
    <lineage>
        <taxon>Eukaryota</taxon>
        <taxon>Metazoa</taxon>
        <taxon>Spiralia</taxon>
        <taxon>Lophotrochozoa</taxon>
        <taxon>Platyhelminthes</taxon>
        <taxon>Cestoda</taxon>
        <taxon>Eucestoda</taxon>
        <taxon>Cyclophyllidea</taxon>
        <taxon>Taeniidae</taxon>
        <taxon>Taenia</taxon>
    </lineage>
</organism>
<feature type="compositionally biased region" description="Low complexity" evidence="1">
    <location>
        <begin position="19"/>
        <end position="32"/>
    </location>
</feature>
<sequence>MIVFKMYIASAATSGNECGDSSGSSGPQQGRGVRSHNHWTGDGWAAVHQHQHQQYLNATPHFIPLPCLLGAAHWSQPGASGHRACLITHPAAARTAV</sequence>
<gene>
    <name evidence="2" type="ORF">TcWFU_002878</name>
</gene>